<feature type="DNA-binding region" description="OmpR/PhoB-type" evidence="3">
    <location>
        <begin position="143"/>
        <end position="242"/>
    </location>
</feature>
<evidence type="ECO:0000256" key="3">
    <source>
        <dbReference type="PROSITE-ProRule" id="PRU01091"/>
    </source>
</evidence>
<dbReference type="InterPro" id="IPR039420">
    <property type="entry name" value="WalR-like"/>
</dbReference>
<dbReference type="CDD" id="cd00383">
    <property type="entry name" value="trans_reg_C"/>
    <property type="match status" value="1"/>
</dbReference>
<protein>
    <submittedName>
        <fullName evidence="6">Response regulator</fullName>
    </submittedName>
</protein>
<dbReference type="PROSITE" id="PS51755">
    <property type="entry name" value="OMPR_PHOB"/>
    <property type="match status" value="1"/>
</dbReference>
<dbReference type="InterPro" id="IPR016032">
    <property type="entry name" value="Sig_transdc_resp-reg_C-effctor"/>
</dbReference>
<dbReference type="Gene3D" id="3.40.50.2300">
    <property type="match status" value="1"/>
</dbReference>
<proteinExistence type="predicted"/>
<dbReference type="Proteomes" id="UP001494588">
    <property type="component" value="Unassembled WGS sequence"/>
</dbReference>
<dbReference type="SUPFAM" id="SSF46894">
    <property type="entry name" value="C-terminal effector domain of the bipartite response regulators"/>
    <property type="match status" value="1"/>
</dbReference>
<comment type="caution">
    <text evidence="6">The sequence shown here is derived from an EMBL/GenBank/DDBJ whole genome shotgun (WGS) entry which is preliminary data.</text>
</comment>
<dbReference type="Gene3D" id="6.10.250.690">
    <property type="match status" value="1"/>
</dbReference>
<evidence type="ECO:0000313" key="6">
    <source>
        <dbReference type="EMBL" id="MEM5286736.1"/>
    </source>
</evidence>
<feature type="modified residue" description="4-aspartylphosphate" evidence="2">
    <location>
        <position position="65"/>
    </location>
</feature>
<dbReference type="PANTHER" id="PTHR48111">
    <property type="entry name" value="REGULATOR OF RPOS"/>
    <property type="match status" value="1"/>
</dbReference>
<gene>
    <name evidence="6" type="ORF">V4C55_13530</name>
</gene>
<dbReference type="PROSITE" id="PS50110">
    <property type="entry name" value="RESPONSE_REGULATORY"/>
    <property type="match status" value="1"/>
</dbReference>
<dbReference type="InterPro" id="IPR011006">
    <property type="entry name" value="CheY-like_superfamily"/>
</dbReference>
<sequence>MTDHSLAHSFARSPASVLIVEDEPKLSALLTDYLRAESFDTHVIADGRDVIASVRANPPSLILLDLMLPGRGGLEICRELRTFSDVPVIILTARVDEIDRLLGLELGADDYVCKPFSPREVVARVKAILRRIDALSGAPRGAGAEPAVSGLSIDLDRHVASLDGKDLNLTPIEIRLLALLHSTPGRIYSRDHLLRQLYDDHRVVADRTVDSHVKNLRRKLQTVRPDHDMIRSIYGVGYRLEVVPQEGHDDGGAA</sequence>
<keyword evidence="7" id="KW-1185">Reference proteome</keyword>
<dbReference type="SUPFAM" id="SSF52172">
    <property type="entry name" value="CheY-like"/>
    <property type="match status" value="1"/>
</dbReference>
<dbReference type="Pfam" id="PF00072">
    <property type="entry name" value="Response_reg"/>
    <property type="match status" value="1"/>
</dbReference>
<keyword evidence="1 3" id="KW-0238">DNA-binding</keyword>
<dbReference type="Gene3D" id="1.10.10.10">
    <property type="entry name" value="Winged helix-like DNA-binding domain superfamily/Winged helix DNA-binding domain"/>
    <property type="match status" value="1"/>
</dbReference>
<organism evidence="6 7">
    <name type="scientific">Paraburkholderia sabiae</name>
    <dbReference type="NCBI Taxonomy" id="273251"/>
    <lineage>
        <taxon>Bacteria</taxon>
        <taxon>Pseudomonadati</taxon>
        <taxon>Pseudomonadota</taxon>
        <taxon>Betaproteobacteria</taxon>
        <taxon>Burkholderiales</taxon>
        <taxon>Burkholderiaceae</taxon>
        <taxon>Paraburkholderia</taxon>
    </lineage>
</organism>
<evidence type="ECO:0000256" key="1">
    <source>
        <dbReference type="ARBA" id="ARBA00023125"/>
    </source>
</evidence>
<dbReference type="PANTHER" id="PTHR48111:SF59">
    <property type="entry name" value="TRANSCRIPTIONAL REGULATORY PROTEIN BAER"/>
    <property type="match status" value="1"/>
</dbReference>
<evidence type="ECO:0000259" key="5">
    <source>
        <dbReference type="PROSITE" id="PS51755"/>
    </source>
</evidence>
<feature type="domain" description="OmpR/PhoB-type" evidence="5">
    <location>
        <begin position="143"/>
        <end position="242"/>
    </location>
</feature>
<dbReference type="InterPro" id="IPR001867">
    <property type="entry name" value="OmpR/PhoB-type_DNA-bd"/>
</dbReference>
<dbReference type="Pfam" id="PF00486">
    <property type="entry name" value="Trans_reg_C"/>
    <property type="match status" value="1"/>
</dbReference>
<evidence type="ECO:0000256" key="2">
    <source>
        <dbReference type="PROSITE-ProRule" id="PRU00169"/>
    </source>
</evidence>
<dbReference type="SMART" id="SM00448">
    <property type="entry name" value="REC"/>
    <property type="match status" value="1"/>
</dbReference>
<dbReference type="EMBL" id="JAZHGC010000010">
    <property type="protein sequence ID" value="MEM5286736.1"/>
    <property type="molecule type" value="Genomic_DNA"/>
</dbReference>
<name>A0ABU9QBE4_9BURK</name>
<feature type="domain" description="Response regulatory" evidence="4">
    <location>
        <begin position="16"/>
        <end position="129"/>
    </location>
</feature>
<evidence type="ECO:0000313" key="7">
    <source>
        <dbReference type="Proteomes" id="UP001494588"/>
    </source>
</evidence>
<accession>A0ABU9QBE4</accession>
<dbReference type="RefSeq" id="WP_201651213.1">
    <property type="nucleotide sequence ID" value="NZ_CAJHCS010000011.1"/>
</dbReference>
<evidence type="ECO:0000259" key="4">
    <source>
        <dbReference type="PROSITE" id="PS50110"/>
    </source>
</evidence>
<dbReference type="InterPro" id="IPR036388">
    <property type="entry name" value="WH-like_DNA-bd_sf"/>
</dbReference>
<dbReference type="InterPro" id="IPR001789">
    <property type="entry name" value="Sig_transdc_resp-reg_receiver"/>
</dbReference>
<dbReference type="SMART" id="SM00862">
    <property type="entry name" value="Trans_reg_C"/>
    <property type="match status" value="1"/>
</dbReference>
<reference evidence="6 7" key="1">
    <citation type="submission" date="2024-01" db="EMBL/GenBank/DDBJ databases">
        <title>The diversity of rhizobia nodulating Mimosa spp. in eleven states of Brazil covering several biomes is determined by host plant, location, and edaphic factors.</title>
        <authorList>
            <person name="Rouws L."/>
            <person name="Barauna A."/>
            <person name="Beukes C."/>
            <person name="De Faria S.M."/>
            <person name="Gross E."/>
            <person name="Dos Reis Junior F.B."/>
            <person name="Simon M."/>
            <person name="Maluk M."/>
            <person name="Odee D.W."/>
            <person name="Kenicer G."/>
            <person name="Young J.P.W."/>
            <person name="Reis V.M."/>
            <person name="Zilli J."/>
            <person name="James E.K."/>
        </authorList>
    </citation>
    <scope>NUCLEOTIDE SEQUENCE [LARGE SCALE GENOMIC DNA]</scope>
    <source>
        <strain evidence="6 7">JPY77</strain>
    </source>
</reference>
<keyword evidence="2" id="KW-0597">Phosphoprotein</keyword>